<feature type="domain" description="Major facilitator superfamily (MFS) profile" evidence="7">
    <location>
        <begin position="25"/>
        <end position="485"/>
    </location>
</feature>
<proteinExistence type="predicted"/>
<dbReference type="PANTHER" id="PTHR42718">
    <property type="entry name" value="MAJOR FACILITATOR SUPERFAMILY MULTIDRUG TRANSPORTER MFSC"/>
    <property type="match status" value="1"/>
</dbReference>
<dbReference type="InterPro" id="IPR020846">
    <property type="entry name" value="MFS_dom"/>
</dbReference>
<evidence type="ECO:0000256" key="5">
    <source>
        <dbReference type="ARBA" id="ARBA00023251"/>
    </source>
</evidence>
<protein>
    <submittedName>
        <fullName evidence="8">MFS transporter</fullName>
    </submittedName>
</protein>
<comment type="subcellular location">
    <subcellularLocation>
        <location evidence="1">Cell membrane</location>
        <topology evidence="1">Multi-pass membrane protein</topology>
    </subcellularLocation>
</comment>
<evidence type="ECO:0000313" key="9">
    <source>
        <dbReference type="Proteomes" id="UP001596523"/>
    </source>
</evidence>
<feature type="transmembrane region" description="Helical" evidence="6">
    <location>
        <begin position="25"/>
        <end position="47"/>
    </location>
</feature>
<evidence type="ECO:0000256" key="1">
    <source>
        <dbReference type="ARBA" id="ARBA00004651"/>
    </source>
</evidence>
<feature type="transmembrane region" description="Helical" evidence="6">
    <location>
        <begin position="354"/>
        <end position="374"/>
    </location>
</feature>
<dbReference type="PROSITE" id="PS50850">
    <property type="entry name" value="MFS"/>
    <property type="match status" value="1"/>
</dbReference>
<dbReference type="EMBL" id="JBHTCF010000005">
    <property type="protein sequence ID" value="MFC7305580.1"/>
    <property type="molecule type" value="Genomic_DNA"/>
</dbReference>
<feature type="transmembrane region" description="Helical" evidence="6">
    <location>
        <begin position="224"/>
        <end position="242"/>
    </location>
</feature>
<name>A0ABW2JHR2_9ACTN</name>
<evidence type="ECO:0000256" key="2">
    <source>
        <dbReference type="ARBA" id="ARBA00022692"/>
    </source>
</evidence>
<keyword evidence="2 6" id="KW-0812">Transmembrane</keyword>
<reference evidence="9" key="1">
    <citation type="journal article" date="2019" name="Int. J. Syst. Evol. Microbiol.">
        <title>The Global Catalogue of Microorganisms (GCM) 10K type strain sequencing project: providing services to taxonomists for standard genome sequencing and annotation.</title>
        <authorList>
            <consortium name="The Broad Institute Genomics Platform"/>
            <consortium name="The Broad Institute Genome Sequencing Center for Infectious Disease"/>
            <person name="Wu L."/>
            <person name="Ma J."/>
        </authorList>
    </citation>
    <scope>NUCLEOTIDE SEQUENCE [LARGE SCALE GENOMIC DNA]</scope>
    <source>
        <strain evidence="9">SYNS20</strain>
    </source>
</reference>
<feature type="transmembrane region" description="Helical" evidence="6">
    <location>
        <begin position="460"/>
        <end position="481"/>
    </location>
</feature>
<keyword evidence="3 6" id="KW-1133">Transmembrane helix</keyword>
<gene>
    <name evidence="8" type="ORF">ACFQVC_15280</name>
</gene>
<evidence type="ECO:0000256" key="4">
    <source>
        <dbReference type="ARBA" id="ARBA00023136"/>
    </source>
</evidence>
<feature type="transmembrane region" description="Helical" evidence="6">
    <location>
        <begin position="59"/>
        <end position="79"/>
    </location>
</feature>
<feature type="transmembrane region" description="Helical" evidence="6">
    <location>
        <begin position="149"/>
        <end position="172"/>
    </location>
</feature>
<sequence>MTTTTAPPSKAGGADNRGAAPPGRLLAVVLTAQFMALLDVFIVNVAAPTIRTELAASGAGLQLVVAGYTIAYAVLLITGARLGERIGHRRVMLAGLALFTAASLACGLSQGTGQLIGFRLAQGAGAAVMIPQVLSLIQRNYTGEARVRALGAYSAVLATGAAAGQVVGGVLVSADLFGASWRPVFLVNVPIGAALLVLGARVLPRDDRDDGPPARARGLDLPGLVLLAAAVSLFTVPLVLGQEQDWPVWSWLSLASSGLLFAGFAAYEARLAARGGAPLIAPRVLRIPGMGRAIVRILLVMAVNAGFLFTLTLHFQNGLGHSALRTGLTFGPTAVVFGAVGLTWRRWPGRLQGALIPGGFAIAAVSSAAVGILLRDGGSGGPWLYVAFAGVGVGLSLGFSPSLTGALAAVRQEDAADASGLLATVTQLGQLVGVATFGTLFLNRLEGANATAGAQASADALLVCALALAWAAVLGAVSGLVRARR</sequence>
<dbReference type="PANTHER" id="PTHR42718:SF39">
    <property type="entry name" value="ACTINORHODIN TRANSPORTER-RELATED"/>
    <property type="match status" value="1"/>
</dbReference>
<dbReference type="Pfam" id="PF07690">
    <property type="entry name" value="MFS_1"/>
    <property type="match status" value="1"/>
</dbReference>
<feature type="transmembrane region" description="Helical" evidence="6">
    <location>
        <begin position="293"/>
        <end position="316"/>
    </location>
</feature>
<feature type="transmembrane region" description="Helical" evidence="6">
    <location>
        <begin position="421"/>
        <end position="440"/>
    </location>
</feature>
<dbReference type="InterPro" id="IPR036259">
    <property type="entry name" value="MFS_trans_sf"/>
</dbReference>
<evidence type="ECO:0000256" key="6">
    <source>
        <dbReference type="SAM" id="Phobius"/>
    </source>
</evidence>
<evidence type="ECO:0000313" key="8">
    <source>
        <dbReference type="EMBL" id="MFC7305580.1"/>
    </source>
</evidence>
<keyword evidence="4 6" id="KW-0472">Membrane</keyword>
<keyword evidence="5" id="KW-0046">Antibiotic resistance</keyword>
<feature type="transmembrane region" description="Helical" evidence="6">
    <location>
        <begin position="116"/>
        <end position="137"/>
    </location>
</feature>
<dbReference type="PRINTS" id="PR01036">
    <property type="entry name" value="TCRTETB"/>
</dbReference>
<dbReference type="Proteomes" id="UP001596523">
    <property type="component" value="Unassembled WGS sequence"/>
</dbReference>
<dbReference type="InterPro" id="IPR011701">
    <property type="entry name" value="MFS"/>
</dbReference>
<dbReference type="CDD" id="cd17321">
    <property type="entry name" value="MFS_MMR_MDR_like"/>
    <property type="match status" value="1"/>
</dbReference>
<feature type="transmembrane region" description="Helical" evidence="6">
    <location>
        <begin position="91"/>
        <end position="110"/>
    </location>
</feature>
<comment type="caution">
    <text evidence="8">The sequence shown here is derived from an EMBL/GenBank/DDBJ whole genome shotgun (WGS) entry which is preliminary data.</text>
</comment>
<dbReference type="RefSeq" id="WP_381830927.1">
    <property type="nucleotide sequence ID" value="NZ_JBHTCF010000005.1"/>
</dbReference>
<dbReference type="Gene3D" id="1.20.1250.20">
    <property type="entry name" value="MFS general substrate transporter like domains"/>
    <property type="match status" value="1"/>
</dbReference>
<feature type="transmembrane region" description="Helical" evidence="6">
    <location>
        <begin position="386"/>
        <end position="409"/>
    </location>
</feature>
<accession>A0ABW2JHR2</accession>
<feature type="transmembrane region" description="Helical" evidence="6">
    <location>
        <begin position="184"/>
        <end position="203"/>
    </location>
</feature>
<feature type="transmembrane region" description="Helical" evidence="6">
    <location>
        <begin position="248"/>
        <end position="267"/>
    </location>
</feature>
<dbReference type="SUPFAM" id="SSF103473">
    <property type="entry name" value="MFS general substrate transporter"/>
    <property type="match status" value="1"/>
</dbReference>
<evidence type="ECO:0000259" key="7">
    <source>
        <dbReference type="PROSITE" id="PS50850"/>
    </source>
</evidence>
<evidence type="ECO:0000256" key="3">
    <source>
        <dbReference type="ARBA" id="ARBA00022989"/>
    </source>
</evidence>
<feature type="transmembrane region" description="Helical" evidence="6">
    <location>
        <begin position="322"/>
        <end position="342"/>
    </location>
</feature>
<organism evidence="8 9">
    <name type="scientific">Streptomyces monticola</name>
    <dbReference type="NCBI Taxonomy" id="2666263"/>
    <lineage>
        <taxon>Bacteria</taxon>
        <taxon>Bacillati</taxon>
        <taxon>Actinomycetota</taxon>
        <taxon>Actinomycetes</taxon>
        <taxon>Kitasatosporales</taxon>
        <taxon>Streptomycetaceae</taxon>
        <taxon>Streptomyces</taxon>
    </lineage>
</organism>
<keyword evidence="9" id="KW-1185">Reference proteome</keyword>